<dbReference type="STRING" id="1167006.UWK_03070"/>
<dbReference type="eggNOG" id="COG1815">
    <property type="taxonomic scope" value="Bacteria"/>
</dbReference>
<accession>M1NJ73</accession>
<dbReference type="OrthoDB" id="9788334at2"/>
<sequence length="137" mass="15055">MNPLDPFDSNIQLLQKVLDLRSTNQRIIATNIANAETPGFARKVFTFEEQLQNAITAKPGTLATTHSKHISTAPTSVSSVTGRVDEVEDKTGIGDENGVSVDMEMVALSENELLYETAAQLLNKKFTLLKYMIQEGK</sequence>
<protein>
    <recommendedName>
        <fullName evidence="3 6">Flagellar basal body rod protein FlgB</fullName>
    </recommendedName>
</protein>
<evidence type="ECO:0000256" key="4">
    <source>
        <dbReference type="ARBA" id="ARBA00023143"/>
    </source>
</evidence>
<dbReference type="NCBIfam" id="TIGR01396">
    <property type="entry name" value="FlgB"/>
    <property type="match status" value="1"/>
</dbReference>
<evidence type="ECO:0000256" key="6">
    <source>
        <dbReference type="PIRNR" id="PIRNR002889"/>
    </source>
</evidence>
<comment type="subunit">
    <text evidence="6">The basal body constitutes a major portion of the flagellar organelle and consists of a number of rings mounted on a central rod.</text>
</comment>
<keyword evidence="7" id="KW-0966">Cell projection</keyword>
<dbReference type="AlphaFoldDB" id="M1NJ73"/>
<comment type="function">
    <text evidence="5 6">Structural component of flagellum, the bacterial motility apparatus. Part of the rod structure of flagellar basal body.</text>
</comment>
<dbReference type="RefSeq" id="WP_015405283.1">
    <property type="nucleotide sequence ID" value="NC_020304.1"/>
</dbReference>
<evidence type="ECO:0000256" key="3">
    <source>
        <dbReference type="ARBA" id="ARBA00014376"/>
    </source>
</evidence>
<dbReference type="PIRSF" id="PIRSF002889">
    <property type="entry name" value="Rod_FlgB"/>
    <property type="match status" value="1"/>
</dbReference>
<evidence type="ECO:0000256" key="5">
    <source>
        <dbReference type="ARBA" id="ARBA00024934"/>
    </source>
</evidence>
<dbReference type="KEGG" id="dsf:UWK_03070"/>
<organism evidence="7 8">
    <name type="scientific">Desulfocapsa sulfexigens (strain DSM 10523 / SB164P1)</name>
    <dbReference type="NCBI Taxonomy" id="1167006"/>
    <lineage>
        <taxon>Bacteria</taxon>
        <taxon>Pseudomonadati</taxon>
        <taxon>Thermodesulfobacteriota</taxon>
        <taxon>Desulfobulbia</taxon>
        <taxon>Desulfobulbales</taxon>
        <taxon>Desulfocapsaceae</taxon>
        <taxon>Desulfocapsa</taxon>
    </lineage>
</organism>
<proteinExistence type="inferred from homology"/>
<dbReference type="HOGENOM" id="CLU_125463_3_1_7"/>
<gene>
    <name evidence="7" type="ordered locus">UWK_03070</name>
</gene>
<dbReference type="GO" id="GO:0030694">
    <property type="term" value="C:bacterial-type flagellum basal body, rod"/>
    <property type="evidence" value="ECO:0007669"/>
    <property type="project" value="InterPro"/>
</dbReference>
<keyword evidence="7" id="KW-0969">Cilium</keyword>
<evidence type="ECO:0000256" key="2">
    <source>
        <dbReference type="ARBA" id="ARBA00009677"/>
    </source>
</evidence>
<dbReference type="Proteomes" id="UP000011721">
    <property type="component" value="Chromosome"/>
</dbReference>
<keyword evidence="8" id="KW-1185">Reference proteome</keyword>
<reference evidence="8" key="1">
    <citation type="journal article" date="2013" name="Stand. Genomic Sci.">
        <title>Complete genome sequence of Desulfocapsa sulfexigens, a marine deltaproteobacterium specialized in disproportionating inorganic sulfur compounds.</title>
        <authorList>
            <person name="Finster K.W."/>
            <person name="Kjeldsen K.U."/>
            <person name="Kube M."/>
            <person name="Reinhardt R."/>
            <person name="Mussmann M."/>
            <person name="Amann R."/>
            <person name="Schreiber L."/>
        </authorList>
    </citation>
    <scope>NUCLEOTIDE SEQUENCE [LARGE SCALE GENOMIC DNA]</scope>
    <source>
        <strain evidence="8">DSM 10523 / SB164P1</strain>
    </source>
</reference>
<evidence type="ECO:0000313" key="7">
    <source>
        <dbReference type="EMBL" id="AGF79599.1"/>
    </source>
</evidence>
<dbReference type="GO" id="GO:0071973">
    <property type="term" value="P:bacterial-type flagellum-dependent cell motility"/>
    <property type="evidence" value="ECO:0007669"/>
    <property type="project" value="InterPro"/>
</dbReference>
<evidence type="ECO:0000256" key="1">
    <source>
        <dbReference type="ARBA" id="ARBA00004117"/>
    </source>
</evidence>
<comment type="subcellular location">
    <subcellularLocation>
        <location evidence="1 6">Bacterial flagellum basal body</location>
    </subcellularLocation>
</comment>
<comment type="similarity">
    <text evidence="2 6">Belongs to the flagella basal body rod proteins family.</text>
</comment>
<keyword evidence="7" id="KW-0282">Flagellum</keyword>
<keyword evidence="4 6" id="KW-0975">Bacterial flagellum</keyword>
<name>M1NJ73_DESSD</name>
<evidence type="ECO:0000313" key="8">
    <source>
        <dbReference type="Proteomes" id="UP000011721"/>
    </source>
</evidence>
<dbReference type="EMBL" id="CP003985">
    <property type="protein sequence ID" value="AGF79599.1"/>
    <property type="molecule type" value="Genomic_DNA"/>
</dbReference>
<dbReference type="InterPro" id="IPR006300">
    <property type="entry name" value="FlgB"/>
</dbReference>